<dbReference type="AlphaFoldDB" id="A0A6S6SG75"/>
<dbReference type="PROSITE" id="PS50801">
    <property type="entry name" value="STAS"/>
    <property type="match status" value="1"/>
</dbReference>
<comment type="similarity">
    <text evidence="1 2">Belongs to the anti-sigma-factor antagonist family.</text>
</comment>
<dbReference type="InterPro" id="IPR003658">
    <property type="entry name" value="Anti-sigma_ant"/>
</dbReference>
<dbReference type="InterPro" id="IPR002645">
    <property type="entry name" value="STAS_dom"/>
</dbReference>
<accession>A0A6S6SG75</accession>
<name>A0A6S6SG75_9BACT</name>
<evidence type="ECO:0000313" key="4">
    <source>
        <dbReference type="EMBL" id="CAA6809057.1"/>
    </source>
</evidence>
<proteinExistence type="inferred from homology"/>
<dbReference type="Pfam" id="PF01740">
    <property type="entry name" value="STAS"/>
    <property type="match status" value="1"/>
</dbReference>
<dbReference type="CDD" id="cd07043">
    <property type="entry name" value="STAS_anti-anti-sigma_factors"/>
    <property type="match status" value="1"/>
</dbReference>
<gene>
    <name evidence="4" type="ORF">HELGO_WM14321</name>
</gene>
<feature type="domain" description="STAS" evidence="3">
    <location>
        <begin position="22"/>
        <end position="106"/>
    </location>
</feature>
<dbReference type="PANTHER" id="PTHR33495:SF2">
    <property type="entry name" value="ANTI-SIGMA FACTOR ANTAGONIST TM_1081-RELATED"/>
    <property type="match status" value="1"/>
</dbReference>
<dbReference type="PANTHER" id="PTHR33495">
    <property type="entry name" value="ANTI-SIGMA FACTOR ANTAGONIST TM_1081-RELATED-RELATED"/>
    <property type="match status" value="1"/>
</dbReference>
<dbReference type="InterPro" id="IPR036513">
    <property type="entry name" value="STAS_dom_sf"/>
</dbReference>
<evidence type="ECO:0000259" key="3">
    <source>
        <dbReference type="PROSITE" id="PS50801"/>
    </source>
</evidence>
<evidence type="ECO:0000256" key="1">
    <source>
        <dbReference type="ARBA" id="ARBA00009013"/>
    </source>
</evidence>
<sequence length="106" mass="11879">MITLTKIDNSNKTIIEINREKLDVLNMKALKENMTKIVADGNINLLINLKQVTFIDSSGLSVLISLFKQLKTLEGSLELSGLNEQPSELLEITQLDKIFTISEECN</sequence>
<dbReference type="GO" id="GO:0043856">
    <property type="term" value="F:anti-sigma factor antagonist activity"/>
    <property type="evidence" value="ECO:0007669"/>
    <property type="project" value="InterPro"/>
</dbReference>
<organism evidence="4">
    <name type="scientific">uncultured Sulfurovum sp</name>
    <dbReference type="NCBI Taxonomy" id="269237"/>
    <lineage>
        <taxon>Bacteria</taxon>
        <taxon>Pseudomonadati</taxon>
        <taxon>Campylobacterota</taxon>
        <taxon>Epsilonproteobacteria</taxon>
        <taxon>Campylobacterales</taxon>
        <taxon>Sulfurovaceae</taxon>
        <taxon>Sulfurovum</taxon>
        <taxon>environmental samples</taxon>
    </lineage>
</organism>
<dbReference type="EMBL" id="CACVAZ010000055">
    <property type="protein sequence ID" value="CAA6809057.1"/>
    <property type="molecule type" value="Genomic_DNA"/>
</dbReference>
<protein>
    <recommendedName>
        <fullName evidence="2">Anti-sigma factor antagonist</fullName>
    </recommendedName>
</protein>
<dbReference type="SUPFAM" id="SSF52091">
    <property type="entry name" value="SpoIIaa-like"/>
    <property type="match status" value="1"/>
</dbReference>
<reference evidence="4" key="1">
    <citation type="submission" date="2020-01" db="EMBL/GenBank/DDBJ databases">
        <authorList>
            <person name="Meier V. D."/>
            <person name="Meier V D."/>
        </authorList>
    </citation>
    <scope>NUCLEOTIDE SEQUENCE</scope>
    <source>
        <strain evidence="4">HLG_WM_MAG_02</strain>
    </source>
</reference>
<dbReference type="Gene3D" id="3.30.750.24">
    <property type="entry name" value="STAS domain"/>
    <property type="match status" value="1"/>
</dbReference>
<evidence type="ECO:0000256" key="2">
    <source>
        <dbReference type="RuleBase" id="RU003749"/>
    </source>
</evidence>
<dbReference type="NCBIfam" id="TIGR00377">
    <property type="entry name" value="ant_ant_sig"/>
    <property type="match status" value="1"/>
</dbReference>